<sequence length="274" mass="30889">MTAADPRSGEPLVYGRIDESFHQVAAAVVEEVLVRLGHRVAVVEGPHPQMYPQLAAGDMDLFADAWLPGGHEVYWEQVEDTCVEAAVLYEGCMFYWAVPAYVPEDLVSSLEDLAKPEVAERMTTLTVQGTTPGAGLTMRSEKLIEAYGLTALGWHQEIGDLRAIIDTVDRRMTDEDWFVTPLWQPQYLNDVYDLRPLRDPLHAFPAPDRASLLAHTASWERLPEDTRRVVSRVNYPIEAVNEMDRAVNLEGRSPLQAAREWMQRNPDTVDGWFA</sequence>
<dbReference type="Gene3D" id="3.40.190.10">
    <property type="entry name" value="Periplasmic binding protein-like II"/>
    <property type="match status" value="1"/>
</dbReference>
<evidence type="ECO:0000313" key="2">
    <source>
        <dbReference type="EMBL" id="NDO78587.1"/>
    </source>
</evidence>
<dbReference type="GO" id="GO:0022857">
    <property type="term" value="F:transmembrane transporter activity"/>
    <property type="evidence" value="ECO:0007669"/>
    <property type="project" value="InterPro"/>
</dbReference>
<dbReference type="EMBL" id="WMHZ01000014">
    <property type="protein sequence ID" value="NDO78587.1"/>
    <property type="molecule type" value="Genomic_DNA"/>
</dbReference>
<accession>A0A6N9R0Z6</accession>
<gene>
    <name evidence="2" type="ORF">GKZ75_10195</name>
</gene>
<name>A0A6N9R0Z6_9MICC</name>
<dbReference type="RefSeq" id="WP_162229917.1">
    <property type="nucleotide sequence ID" value="NZ_WMHZ01000014.1"/>
</dbReference>
<dbReference type="InterPro" id="IPR007210">
    <property type="entry name" value="ABC_Gly_betaine_transp_sub-bd"/>
</dbReference>
<reference evidence="2 3" key="1">
    <citation type="submission" date="2019-11" db="EMBL/GenBank/DDBJ databases">
        <title>Draft genome sequence of Kocuria indica DP-K7, a methyl red degrading Actinobacterium.</title>
        <authorList>
            <person name="Kumaran S."/>
            <person name="Tischler D."/>
            <person name="Ngo A.C.R."/>
            <person name="Schultes F."/>
        </authorList>
    </citation>
    <scope>NUCLEOTIDE SEQUENCE [LARGE SCALE GENOMIC DNA]</scope>
    <source>
        <strain evidence="2 3">DP-K7</strain>
    </source>
</reference>
<evidence type="ECO:0000313" key="3">
    <source>
        <dbReference type="Proteomes" id="UP000471026"/>
    </source>
</evidence>
<dbReference type="Proteomes" id="UP000471026">
    <property type="component" value="Unassembled WGS sequence"/>
</dbReference>
<organism evidence="2 3">
    <name type="scientific">Kocuria marina subsp. indica</name>
    <dbReference type="NCBI Taxonomy" id="1049583"/>
    <lineage>
        <taxon>Bacteria</taxon>
        <taxon>Bacillati</taxon>
        <taxon>Actinomycetota</taxon>
        <taxon>Actinomycetes</taxon>
        <taxon>Micrococcales</taxon>
        <taxon>Micrococcaceae</taxon>
        <taxon>Kocuria</taxon>
    </lineage>
</organism>
<dbReference type="AlphaFoldDB" id="A0A6N9R0Z6"/>
<dbReference type="SUPFAM" id="SSF53850">
    <property type="entry name" value="Periplasmic binding protein-like II"/>
    <property type="match status" value="1"/>
</dbReference>
<dbReference type="Gene3D" id="3.40.190.100">
    <property type="entry name" value="Glycine betaine-binding periplasmic protein, domain 2"/>
    <property type="match status" value="1"/>
</dbReference>
<feature type="domain" description="ABC-type glycine betaine transport system substrate-binding" evidence="1">
    <location>
        <begin position="12"/>
        <end position="263"/>
    </location>
</feature>
<dbReference type="Pfam" id="PF04069">
    <property type="entry name" value="OpuAC"/>
    <property type="match status" value="1"/>
</dbReference>
<protein>
    <submittedName>
        <fullName evidence="2">Glycine/betaine ABC transporter substrate-binding protein</fullName>
    </submittedName>
</protein>
<comment type="caution">
    <text evidence="2">The sequence shown here is derived from an EMBL/GenBank/DDBJ whole genome shotgun (WGS) entry which is preliminary data.</text>
</comment>
<dbReference type="GO" id="GO:0043190">
    <property type="term" value="C:ATP-binding cassette (ABC) transporter complex"/>
    <property type="evidence" value="ECO:0007669"/>
    <property type="project" value="InterPro"/>
</dbReference>
<proteinExistence type="predicted"/>
<evidence type="ECO:0000259" key="1">
    <source>
        <dbReference type="Pfam" id="PF04069"/>
    </source>
</evidence>